<feature type="active site" description="Proton acceptor" evidence="4">
    <location>
        <position position="208"/>
    </location>
</feature>
<evidence type="ECO:0000256" key="3">
    <source>
        <dbReference type="ARBA" id="ARBA00023098"/>
    </source>
</evidence>
<evidence type="ECO:0000256" key="5">
    <source>
        <dbReference type="SAM" id="SignalP"/>
    </source>
</evidence>
<evidence type="ECO:0000313" key="8">
    <source>
        <dbReference type="Proteomes" id="UP000264002"/>
    </source>
</evidence>
<reference evidence="8" key="1">
    <citation type="submission" date="2018-08" db="EMBL/GenBank/DDBJ databases">
        <authorList>
            <person name="Grouzdev D.S."/>
            <person name="Krutkina M.S."/>
        </authorList>
    </citation>
    <scope>NUCLEOTIDE SEQUENCE [LARGE SCALE GENOMIC DNA]</scope>
    <source>
        <strain evidence="8">4-11</strain>
    </source>
</reference>
<keyword evidence="1 4" id="KW-0378">Hydrolase</keyword>
<dbReference type="PANTHER" id="PTHR14226:SF29">
    <property type="entry name" value="NEUROPATHY TARGET ESTERASE SWS"/>
    <property type="match status" value="1"/>
</dbReference>
<gene>
    <name evidence="7" type="ORF">DYP60_07715</name>
</gene>
<dbReference type="PANTHER" id="PTHR14226">
    <property type="entry name" value="NEUROPATHY TARGET ESTERASE/SWISS CHEESE D.MELANOGASTER"/>
    <property type="match status" value="1"/>
</dbReference>
<evidence type="ECO:0000256" key="1">
    <source>
        <dbReference type="ARBA" id="ARBA00022801"/>
    </source>
</evidence>
<dbReference type="Gene3D" id="3.40.1090.10">
    <property type="entry name" value="Cytosolic phospholipase A2 catalytic domain"/>
    <property type="match status" value="2"/>
</dbReference>
<dbReference type="PROSITE" id="PS51635">
    <property type="entry name" value="PNPLA"/>
    <property type="match status" value="1"/>
</dbReference>
<organism evidence="7 8">
    <name type="scientific">Sphaerochaeta halotolerans</name>
    <dbReference type="NCBI Taxonomy" id="2293840"/>
    <lineage>
        <taxon>Bacteria</taxon>
        <taxon>Pseudomonadati</taxon>
        <taxon>Spirochaetota</taxon>
        <taxon>Spirochaetia</taxon>
        <taxon>Spirochaetales</taxon>
        <taxon>Sphaerochaetaceae</taxon>
        <taxon>Sphaerochaeta</taxon>
    </lineage>
</organism>
<comment type="caution">
    <text evidence="4">Lacks conserved residue(s) required for the propagation of feature annotation.</text>
</comment>
<feature type="short sequence motif" description="DGA/G" evidence="4">
    <location>
        <begin position="208"/>
        <end position="210"/>
    </location>
</feature>
<dbReference type="CDD" id="cd07205">
    <property type="entry name" value="Pat_PNPLA6_PNPLA7_NTE1_like"/>
    <property type="match status" value="1"/>
</dbReference>
<evidence type="ECO:0000313" key="7">
    <source>
        <dbReference type="EMBL" id="RFU94735.1"/>
    </source>
</evidence>
<dbReference type="GO" id="GO:0016787">
    <property type="term" value="F:hydrolase activity"/>
    <property type="evidence" value="ECO:0007669"/>
    <property type="project" value="UniProtKB-UniRule"/>
</dbReference>
<dbReference type="EMBL" id="QUWK01000007">
    <property type="protein sequence ID" value="RFU94735.1"/>
    <property type="molecule type" value="Genomic_DNA"/>
</dbReference>
<dbReference type="InterPro" id="IPR016035">
    <property type="entry name" value="Acyl_Trfase/lysoPLipase"/>
</dbReference>
<keyword evidence="5" id="KW-0732">Signal</keyword>
<comment type="caution">
    <text evidence="7">The sequence shown here is derived from an EMBL/GenBank/DDBJ whole genome shotgun (WGS) entry which is preliminary data.</text>
</comment>
<keyword evidence="2 4" id="KW-0442">Lipid degradation</keyword>
<dbReference type="SUPFAM" id="SSF52151">
    <property type="entry name" value="FabD/lysophospholipase-like"/>
    <property type="match status" value="1"/>
</dbReference>
<dbReference type="GO" id="GO:0016042">
    <property type="term" value="P:lipid catabolic process"/>
    <property type="evidence" value="ECO:0007669"/>
    <property type="project" value="UniProtKB-UniRule"/>
</dbReference>
<dbReference type="AlphaFoldDB" id="A0A372MG36"/>
<evidence type="ECO:0000256" key="2">
    <source>
        <dbReference type="ARBA" id="ARBA00022963"/>
    </source>
</evidence>
<reference evidence="7 8" key="2">
    <citation type="submission" date="2018-09" db="EMBL/GenBank/DDBJ databases">
        <title>Genome of Sphaerochaeta halotolerans strain 4-11.</title>
        <authorList>
            <person name="Nazina T.N."/>
            <person name="Sokolova D.S."/>
        </authorList>
    </citation>
    <scope>NUCLEOTIDE SEQUENCE [LARGE SCALE GENOMIC DNA]</scope>
    <source>
        <strain evidence="7 8">4-11</strain>
    </source>
</reference>
<evidence type="ECO:0000259" key="6">
    <source>
        <dbReference type="PROSITE" id="PS51635"/>
    </source>
</evidence>
<keyword evidence="3 4" id="KW-0443">Lipid metabolism</keyword>
<accession>A0A372MG36</accession>
<feature type="chain" id="PRO_5016621634" evidence="5">
    <location>
        <begin position="23"/>
        <end position="681"/>
    </location>
</feature>
<evidence type="ECO:0000256" key="4">
    <source>
        <dbReference type="PROSITE-ProRule" id="PRU01161"/>
    </source>
</evidence>
<proteinExistence type="predicted"/>
<feature type="active site" description="Nucleophile" evidence="4">
    <location>
        <position position="94"/>
    </location>
</feature>
<sequence length="681" mass="75564">METFKKLLVMALLICMVLSSLAAAEEADDILLADVPITYGDATFRERILARTQGERSPVGLVLSGGSARAFAHIGVLKYLEEQGIVPDFIISNSMGSIVGLLYAAGLSPDQILESITSINLQSMFDLTLPVEGGVLESSRFIAKVASIVGSDLQLETLPIPIIVVAEDLVTKRQIAISEGDFFTVLQASYALPVYFPPVEYRGHLLIDGGITNLAPIDLAYSYADSVIVSTTFYDMDTLNLKNPLTVLNVSIDIGKRRKGVEELKNALPEVIWIRCAVEDVSFMEFDRVEYLVEQGYRSASEQQEQLSTLHKSAVSQELSQIRSDLALKMEESATVYRLYQHVPLNIPSTLFGLGLDSDYQEPDTSALKDDTTLGFKFLHRKGDISVSVNPGYSFDFRSNERFSAAPAVRAQFDYTFLKYLRLSLYSSFLFDVGQLAPILSSGVNLEGRIFVFDEKLRISLLQSYEQINNFEDSDYVDFFDGHTFLYTISAIGTLYPSHDDVWVFNDTALSLSYQILGDFSNVRSFAATHGNTEVLNQNLDLFASINAFGRFALDGKGDVPFFFSDGFRTTDSQIKSQGHDLTVSSNPANHLVGLGVSVGYRPSAFNPTMAELFIFQNNSVAIYSDLLWNRNTLVPYLSLGLELHSDLSLLGIRTLPLTIYGGWDQRVNTLVWGFYFNVAF</sequence>
<dbReference type="InterPro" id="IPR002641">
    <property type="entry name" value="PNPLA_dom"/>
</dbReference>
<feature type="signal peptide" evidence="5">
    <location>
        <begin position="1"/>
        <end position="22"/>
    </location>
</feature>
<feature type="domain" description="PNPLA" evidence="6">
    <location>
        <begin position="61"/>
        <end position="221"/>
    </location>
</feature>
<dbReference type="Pfam" id="PF01734">
    <property type="entry name" value="Patatin"/>
    <property type="match status" value="1"/>
</dbReference>
<dbReference type="InterPro" id="IPR050301">
    <property type="entry name" value="NTE"/>
</dbReference>
<protein>
    <submittedName>
        <fullName evidence="7">Patatin</fullName>
    </submittedName>
</protein>
<keyword evidence="8" id="KW-1185">Reference proteome</keyword>
<dbReference type="Proteomes" id="UP000264002">
    <property type="component" value="Unassembled WGS sequence"/>
</dbReference>
<name>A0A372MG36_9SPIR</name>